<dbReference type="EMBL" id="GBRH01279317">
    <property type="protein sequence ID" value="JAD18578.1"/>
    <property type="molecule type" value="Transcribed_RNA"/>
</dbReference>
<reference evidence="2" key="2">
    <citation type="journal article" date="2015" name="Data Brief">
        <title>Shoot transcriptome of the giant reed, Arundo donax.</title>
        <authorList>
            <person name="Barrero R.A."/>
            <person name="Guerrero F.D."/>
            <person name="Moolhuijzen P."/>
            <person name="Goolsby J.A."/>
            <person name="Tidwell J."/>
            <person name="Bellgard S.E."/>
            <person name="Bellgard M.I."/>
        </authorList>
    </citation>
    <scope>NUCLEOTIDE SEQUENCE</scope>
    <source>
        <tissue evidence="2">Shoot tissue taken approximately 20 cm above the soil surface</tissue>
    </source>
</reference>
<evidence type="ECO:0000256" key="1">
    <source>
        <dbReference type="SAM" id="Phobius"/>
    </source>
</evidence>
<protein>
    <submittedName>
        <fullName evidence="2">Uncharacterized protein</fullName>
    </submittedName>
</protein>
<keyword evidence="1" id="KW-0812">Transmembrane</keyword>
<organism evidence="2">
    <name type="scientific">Arundo donax</name>
    <name type="common">Giant reed</name>
    <name type="synonym">Donax arundinaceus</name>
    <dbReference type="NCBI Taxonomy" id="35708"/>
    <lineage>
        <taxon>Eukaryota</taxon>
        <taxon>Viridiplantae</taxon>
        <taxon>Streptophyta</taxon>
        <taxon>Embryophyta</taxon>
        <taxon>Tracheophyta</taxon>
        <taxon>Spermatophyta</taxon>
        <taxon>Magnoliopsida</taxon>
        <taxon>Liliopsida</taxon>
        <taxon>Poales</taxon>
        <taxon>Poaceae</taxon>
        <taxon>PACMAD clade</taxon>
        <taxon>Arundinoideae</taxon>
        <taxon>Arundineae</taxon>
        <taxon>Arundo</taxon>
    </lineage>
</organism>
<dbReference type="AlphaFoldDB" id="A0A0A8Y0I5"/>
<evidence type="ECO:0000313" key="2">
    <source>
        <dbReference type="EMBL" id="JAD18578.1"/>
    </source>
</evidence>
<feature type="transmembrane region" description="Helical" evidence="1">
    <location>
        <begin position="12"/>
        <end position="32"/>
    </location>
</feature>
<keyword evidence="1" id="KW-1133">Transmembrane helix</keyword>
<keyword evidence="1" id="KW-0472">Membrane</keyword>
<name>A0A0A8Y0I5_ARUDO</name>
<accession>A0A0A8Y0I5</accession>
<reference evidence="2" key="1">
    <citation type="submission" date="2014-09" db="EMBL/GenBank/DDBJ databases">
        <authorList>
            <person name="Magalhaes I.L.F."/>
            <person name="Oliveira U."/>
            <person name="Santos F.R."/>
            <person name="Vidigal T.H.D.A."/>
            <person name="Brescovit A.D."/>
            <person name="Santos A.J."/>
        </authorList>
    </citation>
    <scope>NUCLEOTIDE SEQUENCE</scope>
    <source>
        <tissue evidence="2">Shoot tissue taken approximately 20 cm above the soil surface</tissue>
    </source>
</reference>
<sequence length="33" mass="3573">MTAIVAQAWASLYGFTSINFAHLIIVGLTFCVN</sequence>
<proteinExistence type="predicted"/>